<accession>A0A7C9TPF8</accession>
<dbReference type="InterPro" id="IPR049704">
    <property type="entry name" value="Aminotrans_3_PPA_site"/>
</dbReference>
<dbReference type="PANTHER" id="PTHR11986:SF79">
    <property type="entry name" value="ACETYLORNITHINE AMINOTRANSFERASE, MITOCHONDRIAL"/>
    <property type="match status" value="1"/>
</dbReference>
<gene>
    <name evidence="8" type="ORF">G3T37_00855</name>
</gene>
<organism evidence="8 9">
    <name type="scientific">Galbitalea soli</name>
    <dbReference type="NCBI Taxonomy" id="1268042"/>
    <lineage>
        <taxon>Bacteria</taxon>
        <taxon>Bacillati</taxon>
        <taxon>Actinomycetota</taxon>
        <taxon>Actinomycetes</taxon>
        <taxon>Micrococcales</taxon>
        <taxon>Microbacteriaceae</taxon>
        <taxon>Galbitalea</taxon>
    </lineage>
</organism>
<protein>
    <submittedName>
        <fullName evidence="8">Acetylornithine transaminase</fullName>
        <ecNumber evidence="8">2.6.1.11</ecNumber>
    </submittedName>
</protein>
<dbReference type="GO" id="GO:0042802">
    <property type="term" value="F:identical protein binding"/>
    <property type="evidence" value="ECO:0007669"/>
    <property type="project" value="TreeGrafter"/>
</dbReference>
<comment type="pathway">
    <text evidence="6">Amino-acid biosynthesis.</text>
</comment>
<dbReference type="InterPro" id="IPR005814">
    <property type="entry name" value="Aminotrans_3"/>
</dbReference>
<dbReference type="InterPro" id="IPR015424">
    <property type="entry name" value="PyrdxlP-dep_Trfase"/>
</dbReference>
<proteinExistence type="inferred from homology"/>
<dbReference type="PROSITE" id="PS00600">
    <property type="entry name" value="AA_TRANSFER_CLASS_3"/>
    <property type="match status" value="1"/>
</dbReference>
<keyword evidence="4 8" id="KW-0808">Transferase</keyword>
<dbReference type="FunFam" id="3.40.640.10:FF:000004">
    <property type="entry name" value="Acetylornithine aminotransferase"/>
    <property type="match status" value="1"/>
</dbReference>
<keyword evidence="2 8" id="KW-0032">Aminotransferase</keyword>
<dbReference type="NCBIfam" id="TIGR00707">
    <property type="entry name" value="argD"/>
    <property type="match status" value="1"/>
</dbReference>
<keyword evidence="3" id="KW-0028">Amino-acid biosynthesis</keyword>
<dbReference type="InterPro" id="IPR015422">
    <property type="entry name" value="PyrdxlP-dep_Trfase_small"/>
</dbReference>
<comment type="cofactor">
    <cofactor evidence="1">
        <name>pyridoxal 5'-phosphate</name>
        <dbReference type="ChEBI" id="CHEBI:597326"/>
    </cofactor>
</comment>
<dbReference type="Proteomes" id="UP000479756">
    <property type="component" value="Unassembled WGS sequence"/>
</dbReference>
<evidence type="ECO:0000256" key="3">
    <source>
        <dbReference type="ARBA" id="ARBA00022605"/>
    </source>
</evidence>
<dbReference type="EC" id="2.6.1.11" evidence="8"/>
<dbReference type="RefSeq" id="WP_163471589.1">
    <property type="nucleotide sequence ID" value="NZ_JAAGWZ010000001.1"/>
</dbReference>
<evidence type="ECO:0000256" key="6">
    <source>
        <dbReference type="ARBA" id="ARBA00029440"/>
    </source>
</evidence>
<dbReference type="Gene3D" id="3.90.1150.10">
    <property type="entry name" value="Aspartate Aminotransferase, domain 1"/>
    <property type="match status" value="1"/>
</dbReference>
<evidence type="ECO:0000256" key="1">
    <source>
        <dbReference type="ARBA" id="ARBA00001933"/>
    </source>
</evidence>
<dbReference type="EMBL" id="JAAGWZ010000001">
    <property type="protein sequence ID" value="NEM89904.1"/>
    <property type="molecule type" value="Genomic_DNA"/>
</dbReference>
<dbReference type="NCBIfam" id="NF002874">
    <property type="entry name" value="PRK03244.1"/>
    <property type="match status" value="1"/>
</dbReference>
<evidence type="ECO:0000256" key="5">
    <source>
        <dbReference type="ARBA" id="ARBA00022898"/>
    </source>
</evidence>
<evidence type="ECO:0000256" key="4">
    <source>
        <dbReference type="ARBA" id="ARBA00022679"/>
    </source>
</evidence>
<dbReference type="SUPFAM" id="SSF53383">
    <property type="entry name" value="PLP-dependent transferases"/>
    <property type="match status" value="1"/>
</dbReference>
<dbReference type="InterPro" id="IPR050103">
    <property type="entry name" value="Class-III_PLP-dep_AT"/>
</dbReference>
<evidence type="ECO:0000313" key="9">
    <source>
        <dbReference type="Proteomes" id="UP000479756"/>
    </source>
</evidence>
<dbReference type="GO" id="GO:0030170">
    <property type="term" value="F:pyridoxal phosphate binding"/>
    <property type="evidence" value="ECO:0007669"/>
    <property type="project" value="InterPro"/>
</dbReference>
<reference evidence="8 9" key="1">
    <citation type="journal article" date="2014" name="Int. J. Syst. Evol. Microbiol.">
        <title>Description of Galbitalea soli gen. nov., sp. nov., and Frondihabitans sucicola sp. nov.</title>
        <authorList>
            <person name="Kim S.J."/>
            <person name="Lim J.M."/>
            <person name="Ahn J.H."/>
            <person name="Weon H.Y."/>
            <person name="Hamada M."/>
            <person name="Suzuki K."/>
            <person name="Ahn T.Y."/>
            <person name="Kwon S.W."/>
        </authorList>
    </citation>
    <scope>NUCLEOTIDE SEQUENCE [LARGE SCALE GENOMIC DNA]</scope>
    <source>
        <strain evidence="8 9">NBRC 108727</strain>
    </source>
</reference>
<evidence type="ECO:0000313" key="8">
    <source>
        <dbReference type="EMBL" id="NEM89904.1"/>
    </source>
</evidence>
<dbReference type="InterPro" id="IPR004636">
    <property type="entry name" value="AcOrn/SuccOrn_fam"/>
</dbReference>
<dbReference type="CDD" id="cd00610">
    <property type="entry name" value="OAT_like"/>
    <property type="match status" value="1"/>
</dbReference>
<dbReference type="AlphaFoldDB" id="A0A7C9TPF8"/>
<dbReference type="GO" id="GO:0003992">
    <property type="term" value="F:N2-acetyl-L-ornithine:2-oxoglutarate 5-aminotransferase activity"/>
    <property type="evidence" value="ECO:0007669"/>
    <property type="project" value="UniProtKB-EC"/>
</dbReference>
<dbReference type="InterPro" id="IPR015421">
    <property type="entry name" value="PyrdxlP-dep_Trfase_major"/>
</dbReference>
<dbReference type="Pfam" id="PF00202">
    <property type="entry name" value="Aminotran_3"/>
    <property type="match status" value="1"/>
</dbReference>
<keyword evidence="9" id="KW-1185">Reference proteome</keyword>
<evidence type="ECO:0000256" key="7">
    <source>
        <dbReference type="RuleBase" id="RU003560"/>
    </source>
</evidence>
<evidence type="ECO:0000256" key="2">
    <source>
        <dbReference type="ARBA" id="ARBA00022576"/>
    </source>
</evidence>
<comment type="similarity">
    <text evidence="7">Belongs to the class-III pyridoxal-phosphate-dependent aminotransferase family.</text>
</comment>
<name>A0A7C9TPF8_9MICO</name>
<keyword evidence="5 7" id="KW-0663">Pyridoxal phosphate</keyword>
<dbReference type="PIRSF" id="PIRSF000521">
    <property type="entry name" value="Transaminase_4ab_Lys_Orn"/>
    <property type="match status" value="1"/>
</dbReference>
<sequence length="390" mass="40715">MTTWNDRFAQAMMGSAPPPSRQLVRGEGCYVWDSEGTRYLDFLAGIAVNALGHAHPVLVEAVSRQVATLAHVSNYFATPSQIELAERLRRISGAGEAGRVFFGNSGAEAIEAAIKLARLNKGRTRIVALHNAFHGRTMGSLSLTGKPALREAFEPLLPGVEHIDSTIAALEAAIDDTVAALVVEPIKGEAGVVELPEGYLQAARELTAQHGVLLILDEIQTGVGRTGEWFSFMRSGIQPDAIAVAKGIAGGVPIGALVTFGWASELFQRGQHGSTFGGNPLATAAANAVLGEIERAGLIQNAVVRGQQLRSALAAMNSPLIAEVRGAGLLLGVGLSAPVAQRVSDAALELGLIVNAANDTSIRLAPPLIVGDDEIAEFTTLFSKALEGAA</sequence>
<dbReference type="Gene3D" id="3.40.640.10">
    <property type="entry name" value="Type I PLP-dependent aspartate aminotransferase-like (Major domain)"/>
    <property type="match status" value="1"/>
</dbReference>
<dbReference type="PANTHER" id="PTHR11986">
    <property type="entry name" value="AMINOTRANSFERASE CLASS III"/>
    <property type="match status" value="1"/>
</dbReference>
<comment type="caution">
    <text evidence="8">The sequence shown here is derived from an EMBL/GenBank/DDBJ whole genome shotgun (WGS) entry which is preliminary data.</text>
</comment>
<dbReference type="NCBIfam" id="NF002325">
    <property type="entry name" value="PRK01278.1"/>
    <property type="match status" value="1"/>
</dbReference>
<dbReference type="GO" id="GO:0006526">
    <property type="term" value="P:L-arginine biosynthetic process"/>
    <property type="evidence" value="ECO:0007669"/>
    <property type="project" value="UniProtKB-ARBA"/>
</dbReference>